<feature type="active site" evidence="4">
    <location>
        <position position="31"/>
    </location>
</feature>
<dbReference type="Gene3D" id="3.30.1060.10">
    <property type="entry name" value="Peptide methionine sulphoxide reductase MsrA"/>
    <property type="match status" value="1"/>
</dbReference>
<name>A0ABY6IWN4_9HYPH</name>
<evidence type="ECO:0000259" key="6">
    <source>
        <dbReference type="Pfam" id="PF01625"/>
    </source>
</evidence>
<comment type="similarity">
    <text evidence="4">Belongs to the MsrA Met sulfoxide reductase family.</text>
</comment>
<dbReference type="SUPFAM" id="SSF55068">
    <property type="entry name" value="Peptide methionine sulfoxide reductase"/>
    <property type="match status" value="1"/>
</dbReference>
<comment type="function">
    <text evidence="4">Has an important function as a repair enzyme for proteins that have been inactivated by oxidation. Catalyzes the reversible oxidation-reduction of methionine sulfoxide in proteins to methionine.</text>
</comment>
<evidence type="ECO:0000256" key="5">
    <source>
        <dbReference type="SAM" id="SignalP"/>
    </source>
</evidence>
<dbReference type="EMBL" id="CP107716">
    <property type="protein sequence ID" value="UYQ73702.1"/>
    <property type="molecule type" value="Genomic_DNA"/>
</dbReference>
<keyword evidence="1 4" id="KW-0560">Oxidoreductase</keyword>
<evidence type="ECO:0000256" key="1">
    <source>
        <dbReference type="ARBA" id="ARBA00023002"/>
    </source>
</evidence>
<dbReference type="RefSeq" id="WP_264227260.1">
    <property type="nucleotide sequence ID" value="NZ_CP107716.1"/>
</dbReference>
<accession>A0ABY6IWN4</accession>
<dbReference type="PANTHER" id="PTHR43774:SF1">
    <property type="entry name" value="PEPTIDE METHIONINE SULFOXIDE REDUCTASE MSRA 2"/>
    <property type="match status" value="1"/>
</dbReference>
<proteinExistence type="inferred from homology"/>
<feature type="domain" description="Peptide methionine sulphoxide reductase MsrA" evidence="6">
    <location>
        <begin position="24"/>
        <end position="174"/>
    </location>
</feature>
<dbReference type="HAMAP" id="MF_01401">
    <property type="entry name" value="MsrA"/>
    <property type="match status" value="1"/>
</dbReference>
<keyword evidence="5" id="KW-0732">Signal</keyword>
<dbReference type="Pfam" id="PF01625">
    <property type="entry name" value="PMSR"/>
    <property type="match status" value="1"/>
</dbReference>
<dbReference type="NCBIfam" id="TIGR00401">
    <property type="entry name" value="msrA"/>
    <property type="match status" value="1"/>
</dbReference>
<dbReference type="EC" id="1.8.4.11" evidence="4"/>
<gene>
    <name evidence="4 7" type="primary">msrA</name>
    <name evidence="7" type="ORF">OF122_08085</name>
</gene>
<dbReference type="Proteomes" id="UP001163882">
    <property type="component" value="Chromosome"/>
</dbReference>
<evidence type="ECO:0000256" key="4">
    <source>
        <dbReference type="HAMAP-Rule" id="MF_01401"/>
    </source>
</evidence>
<evidence type="ECO:0000256" key="3">
    <source>
        <dbReference type="ARBA" id="ARBA00048782"/>
    </source>
</evidence>
<comment type="catalytic activity">
    <reaction evidence="3 4">
        <text>[thioredoxin]-disulfide + L-methionine + H2O = L-methionine (S)-S-oxide + [thioredoxin]-dithiol</text>
        <dbReference type="Rhea" id="RHEA:19993"/>
        <dbReference type="Rhea" id="RHEA-COMP:10698"/>
        <dbReference type="Rhea" id="RHEA-COMP:10700"/>
        <dbReference type="ChEBI" id="CHEBI:15377"/>
        <dbReference type="ChEBI" id="CHEBI:29950"/>
        <dbReference type="ChEBI" id="CHEBI:50058"/>
        <dbReference type="ChEBI" id="CHEBI:57844"/>
        <dbReference type="ChEBI" id="CHEBI:58772"/>
        <dbReference type="EC" id="1.8.4.11"/>
    </reaction>
</comment>
<evidence type="ECO:0000256" key="2">
    <source>
        <dbReference type="ARBA" id="ARBA00047806"/>
    </source>
</evidence>
<keyword evidence="8" id="KW-1185">Reference proteome</keyword>
<organism evidence="7 8">
    <name type="scientific">Pelagibacterium flavum</name>
    <dbReference type="NCBI Taxonomy" id="2984530"/>
    <lineage>
        <taxon>Bacteria</taxon>
        <taxon>Pseudomonadati</taxon>
        <taxon>Pseudomonadota</taxon>
        <taxon>Alphaproteobacteria</taxon>
        <taxon>Hyphomicrobiales</taxon>
        <taxon>Devosiaceae</taxon>
        <taxon>Pelagibacterium</taxon>
    </lineage>
</organism>
<feature type="signal peptide" evidence="5">
    <location>
        <begin position="1"/>
        <end position="22"/>
    </location>
</feature>
<sequence length="204" mass="22173">MHRTLIALATAASAFAASPALADTALFAGGCFWSVESNFEKVEGVSEAVSGFAGGHVENPTYNQVAYGGDTGHYESVQITFDPEVVSYEELLTVYWHTTDPTDAEGQFCDYGPMYKPAIFALNDEQAAIAEASKAAIAESSGYTIVTEIKPAATFYPAGPEHQDFYKTNPDHYERYRIGCGRDVVIRELWGDQAFLGTSENPFP</sequence>
<dbReference type="PANTHER" id="PTHR43774">
    <property type="entry name" value="PEPTIDE METHIONINE SULFOXIDE REDUCTASE"/>
    <property type="match status" value="1"/>
</dbReference>
<dbReference type="InterPro" id="IPR036509">
    <property type="entry name" value="Met_Sox_Rdtase_MsrA_sf"/>
</dbReference>
<dbReference type="GO" id="GO:0008113">
    <property type="term" value="F:peptide-methionine (S)-S-oxide reductase activity"/>
    <property type="evidence" value="ECO:0007669"/>
    <property type="project" value="UniProtKB-EC"/>
</dbReference>
<dbReference type="InterPro" id="IPR002569">
    <property type="entry name" value="Met_Sox_Rdtase_MsrA_dom"/>
</dbReference>
<evidence type="ECO:0000313" key="7">
    <source>
        <dbReference type="EMBL" id="UYQ73702.1"/>
    </source>
</evidence>
<protein>
    <recommendedName>
        <fullName evidence="4">Peptide methionine sulfoxide reductase MsrA</fullName>
        <shortName evidence="4">Protein-methionine-S-oxide reductase</shortName>
        <ecNumber evidence="4">1.8.4.11</ecNumber>
    </recommendedName>
    <alternativeName>
        <fullName evidence="4">Peptide-methionine (S)-S-oxide reductase</fullName>
        <shortName evidence="4">Peptide Met(O) reductase</shortName>
    </alternativeName>
</protein>
<feature type="chain" id="PRO_5045386546" description="Peptide methionine sulfoxide reductase MsrA" evidence="5">
    <location>
        <begin position="23"/>
        <end position="204"/>
    </location>
</feature>
<evidence type="ECO:0000313" key="8">
    <source>
        <dbReference type="Proteomes" id="UP001163882"/>
    </source>
</evidence>
<reference evidence="7" key="1">
    <citation type="submission" date="2022-10" db="EMBL/GenBank/DDBJ databases">
        <title>YIM 151497 complete genome.</title>
        <authorList>
            <person name="Chen X."/>
        </authorList>
    </citation>
    <scope>NUCLEOTIDE SEQUENCE</scope>
    <source>
        <strain evidence="7">YIM 151497</strain>
    </source>
</reference>
<comment type="catalytic activity">
    <reaction evidence="2 4">
        <text>L-methionyl-[protein] + [thioredoxin]-disulfide + H2O = L-methionyl-(S)-S-oxide-[protein] + [thioredoxin]-dithiol</text>
        <dbReference type="Rhea" id="RHEA:14217"/>
        <dbReference type="Rhea" id="RHEA-COMP:10698"/>
        <dbReference type="Rhea" id="RHEA-COMP:10700"/>
        <dbReference type="Rhea" id="RHEA-COMP:12313"/>
        <dbReference type="Rhea" id="RHEA-COMP:12315"/>
        <dbReference type="ChEBI" id="CHEBI:15377"/>
        <dbReference type="ChEBI" id="CHEBI:16044"/>
        <dbReference type="ChEBI" id="CHEBI:29950"/>
        <dbReference type="ChEBI" id="CHEBI:44120"/>
        <dbReference type="ChEBI" id="CHEBI:50058"/>
        <dbReference type="EC" id="1.8.4.11"/>
    </reaction>
</comment>